<feature type="region of interest" description="Disordered" evidence="1">
    <location>
        <begin position="1617"/>
        <end position="1861"/>
    </location>
</feature>
<feature type="region of interest" description="Disordered" evidence="1">
    <location>
        <begin position="624"/>
        <end position="654"/>
    </location>
</feature>
<feature type="compositionally biased region" description="Basic and acidic residues" evidence="1">
    <location>
        <begin position="1542"/>
        <end position="1569"/>
    </location>
</feature>
<feature type="compositionally biased region" description="Polar residues" evidence="1">
    <location>
        <begin position="684"/>
        <end position="710"/>
    </location>
</feature>
<name>A0A9P0DTW3_PHACE</name>
<feature type="region of interest" description="Disordered" evidence="1">
    <location>
        <begin position="462"/>
        <end position="504"/>
    </location>
</feature>
<feature type="region of interest" description="Disordered" evidence="1">
    <location>
        <begin position="1087"/>
        <end position="1129"/>
    </location>
</feature>
<feature type="compositionally biased region" description="Basic and acidic residues" evidence="1">
    <location>
        <begin position="235"/>
        <end position="257"/>
    </location>
</feature>
<feature type="region of interest" description="Disordered" evidence="1">
    <location>
        <begin position="150"/>
        <end position="294"/>
    </location>
</feature>
<feature type="region of interest" description="Disordered" evidence="1">
    <location>
        <begin position="1532"/>
        <end position="1587"/>
    </location>
</feature>
<feature type="compositionally biased region" description="Basic and acidic residues" evidence="1">
    <location>
        <begin position="1983"/>
        <end position="2011"/>
    </location>
</feature>
<feature type="compositionally biased region" description="Basic and acidic residues" evidence="1">
    <location>
        <begin position="1617"/>
        <end position="1638"/>
    </location>
</feature>
<dbReference type="PANTHER" id="PTHR13958">
    <property type="entry name" value="CENTROSOME-ASSOCIATED PROTEIN 350"/>
    <property type="match status" value="1"/>
</dbReference>
<feature type="region of interest" description="Disordered" evidence="1">
    <location>
        <begin position="1281"/>
        <end position="1303"/>
    </location>
</feature>
<proteinExistence type="predicted"/>
<feature type="compositionally biased region" description="Basic and acidic residues" evidence="1">
    <location>
        <begin position="1683"/>
        <end position="1695"/>
    </location>
</feature>
<organism evidence="2 3">
    <name type="scientific">Phaedon cochleariae</name>
    <name type="common">Mustard beetle</name>
    <dbReference type="NCBI Taxonomy" id="80249"/>
    <lineage>
        <taxon>Eukaryota</taxon>
        <taxon>Metazoa</taxon>
        <taxon>Ecdysozoa</taxon>
        <taxon>Arthropoda</taxon>
        <taxon>Hexapoda</taxon>
        <taxon>Insecta</taxon>
        <taxon>Pterygota</taxon>
        <taxon>Neoptera</taxon>
        <taxon>Endopterygota</taxon>
        <taxon>Coleoptera</taxon>
        <taxon>Polyphaga</taxon>
        <taxon>Cucujiformia</taxon>
        <taxon>Chrysomeloidea</taxon>
        <taxon>Chrysomelidae</taxon>
        <taxon>Chrysomelinae</taxon>
        <taxon>Chrysomelini</taxon>
        <taxon>Phaedon</taxon>
    </lineage>
</organism>
<evidence type="ECO:0000256" key="1">
    <source>
        <dbReference type="SAM" id="MobiDB-lite"/>
    </source>
</evidence>
<keyword evidence="3" id="KW-1185">Reference proteome</keyword>
<feature type="compositionally biased region" description="Basic and acidic residues" evidence="1">
    <location>
        <begin position="150"/>
        <end position="198"/>
    </location>
</feature>
<dbReference type="InterPro" id="IPR028750">
    <property type="entry name" value="CEP350/CC187"/>
</dbReference>
<feature type="compositionally biased region" description="Polar residues" evidence="1">
    <location>
        <begin position="639"/>
        <end position="654"/>
    </location>
</feature>
<dbReference type="Proteomes" id="UP001153737">
    <property type="component" value="Chromosome 8"/>
</dbReference>
<sequence>MAGKDDIGKRISETKRETEAMKAQLQSLINTGKNIIDSGFHSGISGLAHSHNDASDENVKTSPNKVQIVKSFNIDHSKHVNKITTSKKPLITKNEAQNDSPKKVRNYNRDEAREYIKKQREKRLGLAKIQETEKLKAELQKKKLQELHQKTKELVSKNVQAKRERSKSRDKNIYLRPDENPLRTERPRSLSRDKEVRKGAISKSKPAVSNINMEPRNPNLLHPPLPDYVQRQRNRHDERSRSKDNKEQEDKTQKISGKENNSPNKIINTATPTKEDHSSLKTLKPTNLFTNNDKDRALLDNEKTTKIQVLSNITIRSPTDVSKSQMLDNDQKKSANISDKNLRRPIILEKNTQETQTNGISKECPTWLQAQPAQGYPYNFINTVKRQLQFVQNSPKPSVDIRIQSLLVDSKSPLQNPEKVRTKPQSKEFTHDSASKKSNLNSFISHKCLNLDPRKIDHLELVPKGNYTSQNDIQSETRMSGTESESDTSKNIPEISSESGTSLKKNAESVRRNLNSELNLAINTDRLNDMKLVSHTIRSATTTIRSNINEIPTESDSVQNKSEPKHSELTPNMNRNKGSVRYSMSIDDDYESDFHTDLSRSRESIISSNSPTYNKQIILLSPEYVPSNHSKTRTERSKTNSSQSTTSISRELYSQNVPAAKSTPTEKLIIKEVPSLNVQNSITTEKHSTNIPNTIATRDNSETLNTSKFSTENEQKKSTKKSKSPLVFNSLLTEFHPSRTISENLSKSDSNLMFVNTKRGSSSSNKTFSAEPLKQPSISLITKEQSLVEEEKSRNMLIKNISLRSNKTETVGVMNSTNELHLKFEAEIHLLNDFNASLQQVAAVEKALETLKSNSKITTSKILQNQDTQTSARPKSSTASKISDPAVSEKSVSEVASINYSRGSFVNSVIEEDVSNILGGSILQNQNDTALSTLLDLSTLTQSKNTSVMKTSENEMNFENLQTNNFAGMSLNMFEQLIKDEDARLENLKAILKIREQVLLDRTKGELAWLEIQRKHFKETGQLHEASVIKKKQRGILVNHQKEKHEMQRMKQMQKAASVERKIVLKEQRNMIRQQLSTDNMLKKMKVNTPRERRQSGPLKVIQRHTESIRSETSVSKRSSKDQDRGQEVLSIKSQLSSVSRLSEISGTELSIKEIMSDADSTHQLSHVKRTLLMRETALKKRKKTAEDLLQWHEKLLEEEKRIAELESTASTIISQKPSASSLGEKYRFKGKQLNQLWYNLTGCESKKFLEEKIYPMSQMALERFCKNARDYSTKSTKLVDKTSDTEAKNSVEETEASSVKTESIRNEYPSDFDVESVLSNEEVEIVDQSISQLITNFSKIKEDISALGSKQSKKSDEDIDESLNFDKTDSEIEISVIETNKDTLEKNKSQETGSQLIPSINTEENSSKVFTNPEQNTKTEIATISPDKTSHIEEDSINIQNSVVENLNDSKEILLMLGHSEVQNGTSISEDILSKLNQVINDSEPKTSHIESHLSSSEKEELSREVRNSLSTTENILSKLSQVISEVQEKRSSEALTNLSTEEKKKEIGSDEEKKGTHSADISEEKSRRASLSAEEIETNAVESGSSKFISLVEKTEEDIIIVPEDFADIAEKISSKETHFSSEENEKEISTAKDSADTSTKISPKVTSIFSEENEKEIPTTQDSADTSEKISKVTSILSEEGEKKIPTTKDSAETSEEISNVSSISEENEKDIPTAKVSAETSDRVSSKHTNLSSKEEEKEASKVASLFSEDNERYVQIAEDSADISEEIASKHPSLSSKEKYDNTGEKTEEKRSSMVTSSLPEENETRIDTAKDSASVCLPSKKERDSTKICDISENQTISPDDEDLDETENTSSESLEQLLKISETAEVDRFEEKVSFIVDVSPNSSASQEKIEESVDKTSVEVEAAEKYSSDESLKETNIDEDLPVDTEPKTDQLSSVKDMEIHEGLRDTSPRSEEMQSSTEPDISETHLDLSYGFIDRAEKTVSNESEPHVSKEDVNIYEEKEQDSLSSSTTTTSSSDKLGQIDREDQDKSVASEKSSSSEEKSPKSGSVDVKKRVSEILADANQNSRGDKSPRMQDLYVTTYDLISPANSPEAGSPTNERKFINSIFGNEAEEILRKQLAIEQEIKAITEQQQKEQRIPQVYVREIPNKPPPPYTPPSSLPPVNYPTIVPTVQEIEEITKYSAKILHKAYVSRNLENISISENTLSLISKNVTKECYKFVFDLCKDISREHYKQFKEEKCPSWLVPNKKPQLTVIKPLDVNGLEALMNKKLKELFSYEKPNKRENTIIKWSRKKRDHVDEILVMESQAEEVQWTNYDQEELVVMDQVTNEIMNMLLKDTGEAMRACFEIG</sequence>
<feature type="compositionally biased region" description="Polar residues" evidence="1">
    <location>
        <begin position="552"/>
        <end position="561"/>
    </location>
</feature>
<feature type="region of interest" description="Disordered" evidence="1">
    <location>
        <begin position="1886"/>
        <end position="2082"/>
    </location>
</feature>
<feature type="compositionally biased region" description="Basic and acidic residues" evidence="1">
    <location>
        <begin position="1281"/>
        <end position="1292"/>
    </location>
</feature>
<dbReference type="GO" id="GO:0034453">
    <property type="term" value="P:microtubule anchoring"/>
    <property type="evidence" value="ECO:0007669"/>
    <property type="project" value="InterPro"/>
</dbReference>
<reference evidence="2" key="1">
    <citation type="submission" date="2022-01" db="EMBL/GenBank/DDBJ databases">
        <authorList>
            <person name="King R."/>
        </authorList>
    </citation>
    <scope>NUCLEOTIDE SEQUENCE</scope>
</reference>
<feature type="compositionally biased region" description="Polar residues" evidence="1">
    <location>
        <begin position="1639"/>
        <end position="1653"/>
    </location>
</feature>
<feature type="compositionally biased region" description="Basic and acidic residues" evidence="1">
    <location>
        <begin position="1895"/>
        <end position="1924"/>
    </location>
</feature>
<evidence type="ECO:0000313" key="2">
    <source>
        <dbReference type="EMBL" id="CAH1179034.1"/>
    </source>
</evidence>
<accession>A0A9P0DTW3</accession>
<feature type="compositionally biased region" description="Basic and acidic residues" evidence="1">
    <location>
        <begin position="1944"/>
        <end position="1961"/>
    </location>
</feature>
<evidence type="ECO:0000313" key="3">
    <source>
        <dbReference type="Proteomes" id="UP001153737"/>
    </source>
</evidence>
<feature type="compositionally biased region" description="Polar residues" evidence="1">
    <location>
        <begin position="280"/>
        <end position="291"/>
    </location>
</feature>
<dbReference type="GO" id="GO:0005813">
    <property type="term" value="C:centrosome"/>
    <property type="evidence" value="ECO:0007669"/>
    <property type="project" value="InterPro"/>
</dbReference>
<dbReference type="OrthoDB" id="306254at2759"/>
<feature type="compositionally biased region" description="Polar residues" evidence="1">
    <location>
        <begin position="862"/>
        <end position="881"/>
    </location>
</feature>
<evidence type="ECO:0008006" key="4">
    <source>
        <dbReference type="Google" id="ProtNLM"/>
    </source>
</evidence>
<dbReference type="EMBL" id="OU896714">
    <property type="protein sequence ID" value="CAH1179034.1"/>
    <property type="molecule type" value="Genomic_DNA"/>
</dbReference>
<reference evidence="2" key="2">
    <citation type="submission" date="2022-10" db="EMBL/GenBank/DDBJ databases">
        <authorList>
            <consortium name="ENA_rothamsted_submissions"/>
            <consortium name="culmorum"/>
            <person name="King R."/>
        </authorList>
    </citation>
    <scope>NUCLEOTIDE SEQUENCE</scope>
</reference>
<feature type="compositionally biased region" description="Low complexity" evidence="1">
    <location>
        <begin position="2012"/>
        <end position="2023"/>
    </location>
</feature>
<feature type="region of interest" description="Disordered" evidence="1">
    <location>
        <begin position="684"/>
        <end position="722"/>
    </location>
</feature>
<feature type="region of interest" description="Disordered" evidence="1">
    <location>
        <begin position="552"/>
        <end position="579"/>
    </location>
</feature>
<feature type="region of interest" description="Disordered" evidence="1">
    <location>
        <begin position="862"/>
        <end position="886"/>
    </location>
</feature>
<feature type="compositionally biased region" description="Basic and acidic residues" evidence="1">
    <location>
        <begin position="418"/>
        <end position="435"/>
    </location>
</feature>
<dbReference type="GO" id="GO:0008017">
    <property type="term" value="F:microtubule binding"/>
    <property type="evidence" value="ECO:0007669"/>
    <property type="project" value="InterPro"/>
</dbReference>
<feature type="compositionally biased region" description="Acidic residues" evidence="1">
    <location>
        <begin position="1845"/>
        <end position="1854"/>
    </location>
</feature>
<feature type="compositionally biased region" description="Basic and acidic residues" evidence="1">
    <location>
        <begin position="2027"/>
        <end position="2063"/>
    </location>
</feature>
<protein>
    <recommendedName>
        <fullName evidence="4">Centrosome-associated protein 350-like</fullName>
    </recommendedName>
</protein>
<feature type="compositionally biased region" description="Polar residues" evidence="1">
    <location>
        <begin position="258"/>
        <end position="272"/>
    </location>
</feature>
<feature type="region of interest" description="Disordered" evidence="1">
    <location>
        <begin position="410"/>
        <end position="436"/>
    </location>
</feature>
<feature type="region of interest" description="Disordered" evidence="1">
    <location>
        <begin position="1485"/>
        <end position="1508"/>
    </location>
</feature>
<feature type="compositionally biased region" description="Polar residues" evidence="1">
    <location>
        <begin position="466"/>
        <end position="504"/>
    </location>
</feature>
<dbReference type="PANTHER" id="PTHR13958:SF3">
    <property type="entry name" value="CAP-GLY DOMAIN-CONTAINING PROTEIN-RELATED"/>
    <property type="match status" value="1"/>
</dbReference>
<feature type="compositionally biased region" description="Basic and acidic residues" evidence="1">
    <location>
        <begin position="1781"/>
        <end position="1797"/>
    </location>
</feature>
<gene>
    <name evidence="2" type="ORF">PHAECO_LOCUS11611</name>
</gene>